<evidence type="ECO:0000256" key="2">
    <source>
        <dbReference type="ARBA" id="ARBA00009677"/>
    </source>
</evidence>
<dbReference type="GO" id="GO:0071978">
    <property type="term" value="P:bacterial-type flagellum-dependent swarming motility"/>
    <property type="evidence" value="ECO:0007669"/>
    <property type="project" value="TreeGrafter"/>
</dbReference>
<comment type="subcellular location">
    <subcellularLocation>
        <location evidence="1 6">Bacterial flagellum basal body</location>
    </subcellularLocation>
</comment>
<keyword evidence="3 6" id="KW-0975">Bacterial flagellum</keyword>
<dbReference type="InterPro" id="IPR037925">
    <property type="entry name" value="FlgE/F/G-like"/>
</dbReference>
<evidence type="ECO:0000259" key="7">
    <source>
        <dbReference type="Pfam" id="PF00460"/>
    </source>
</evidence>
<evidence type="ECO:0000256" key="4">
    <source>
        <dbReference type="ARBA" id="ARBA00038560"/>
    </source>
</evidence>
<dbReference type="Pfam" id="PF06429">
    <property type="entry name" value="Flg_bbr_C"/>
    <property type="match status" value="1"/>
</dbReference>
<dbReference type="SUPFAM" id="SSF117143">
    <property type="entry name" value="Flagellar hook protein flgE"/>
    <property type="match status" value="1"/>
</dbReference>
<dbReference type="NCBIfam" id="TIGR03506">
    <property type="entry name" value="FlgEFG_subfam"/>
    <property type="match status" value="1"/>
</dbReference>
<protein>
    <recommendedName>
        <fullName evidence="5 6">Flagellar basal-body rod protein FlgF</fullName>
    </recommendedName>
</protein>
<dbReference type="AlphaFoldDB" id="A0A1A6C5K5"/>
<keyword evidence="10" id="KW-0966">Cell projection</keyword>
<dbReference type="STRING" id="160660.BJI67_05625"/>
<dbReference type="RefSeq" id="WP_038089703.1">
    <property type="nucleotide sequence ID" value="NZ_JQSG02000002.1"/>
</dbReference>
<feature type="domain" description="Flagellar hook protein FlgE/F/G-like D1" evidence="9">
    <location>
        <begin position="81"/>
        <end position="146"/>
    </location>
</feature>
<dbReference type="InterPro" id="IPR020013">
    <property type="entry name" value="Flagellar_FlgE/F/G"/>
</dbReference>
<evidence type="ECO:0000256" key="5">
    <source>
        <dbReference type="ARBA" id="ARBA00040228"/>
    </source>
</evidence>
<keyword evidence="10" id="KW-0969">Cilium</keyword>
<feature type="domain" description="Flagellar basal body rod protein N-terminal" evidence="7">
    <location>
        <begin position="5"/>
        <end position="35"/>
    </location>
</feature>
<dbReference type="PANTHER" id="PTHR30435:SF18">
    <property type="entry name" value="FLAGELLAR BASAL-BODY ROD PROTEIN FLGF"/>
    <property type="match status" value="1"/>
</dbReference>
<dbReference type="NCBIfam" id="NF009280">
    <property type="entry name" value="PRK12640.1"/>
    <property type="match status" value="1"/>
</dbReference>
<dbReference type="InterPro" id="IPR001444">
    <property type="entry name" value="Flag_bb_rod_N"/>
</dbReference>
<feature type="domain" description="Flagellar basal-body/hook protein C-terminal" evidence="8">
    <location>
        <begin position="198"/>
        <end position="242"/>
    </location>
</feature>
<dbReference type="GO" id="GO:0030694">
    <property type="term" value="C:bacterial-type flagellum basal body, rod"/>
    <property type="evidence" value="ECO:0007669"/>
    <property type="project" value="UniProtKB-UniRule"/>
</dbReference>
<dbReference type="InterPro" id="IPR053967">
    <property type="entry name" value="LlgE_F_G-like_D1"/>
</dbReference>
<gene>
    <name evidence="10" type="ORF">Thpro_020893</name>
</gene>
<evidence type="ECO:0000313" key="10">
    <source>
        <dbReference type="EMBL" id="OBS09843.1"/>
    </source>
</evidence>
<dbReference type="InterPro" id="IPR012836">
    <property type="entry name" value="FlgF"/>
</dbReference>
<dbReference type="Pfam" id="PF00460">
    <property type="entry name" value="Flg_bb_rod"/>
    <property type="match status" value="1"/>
</dbReference>
<evidence type="ECO:0000256" key="3">
    <source>
        <dbReference type="ARBA" id="ARBA00023143"/>
    </source>
</evidence>
<dbReference type="Pfam" id="PF22692">
    <property type="entry name" value="LlgE_F_G_D1"/>
    <property type="match status" value="1"/>
</dbReference>
<accession>A0A1A6C5K5</accession>
<keyword evidence="11" id="KW-1185">Reference proteome</keyword>
<keyword evidence="10" id="KW-0282">Flagellum</keyword>
<dbReference type="NCBIfam" id="TIGR02490">
    <property type="entry name" value="flgF"/>
    <property type="match status" value="1"/>
</dbReference>
<comment type="subunit">
    <text evidence="4 6">The basal body constitutes a major portion of the flagellar organelle and consists of five rings (E,L,P,S, and M) mounted on a central rod. The rod consists of about 26 subunits of FlgG in the distal portion, and FlgB, FlgC and FlgF are thought to build up the proximal portion of the rod with about 6 subunits each.</text>
</comment>
<name>A0A1A6C5K5_9GAMM</name>
<evidence type="ECO:0000259" key="9">
    <source>
        <dbReference type="Pfam" id="PF22692"/>
    </source>
</evidence>
<dbReference type="InterPro" id="IPR010930">
    <property type="entry name" value="Flg_bb/hook_C_dom"/>
</dbReference>
<dbReference type="Proteomes" id="UP000029273">
    <property type="component" value="Unassembled WGS sequence"/>
</dbReference>
<evidence type="ECO:0000313" key="11">
    <source>
        <dbReference type="Proteomes" id="UP000029273"/>
    </source>
</evidence>
<organism evidence="10 11">
    <name type="scientific">Acidihalobacter prosperus</name>
    <dbReference type="NCBI Taxonomy" id="160660"/>
    <lineage>
        <taxon>Bacteria</taxon>
        <taxon>Pseudomonadati</taxon>
        <taxon>Pseudomonadota</taxon>
        <taxon>Gammaproteobacteria</taxon>
        <taxon>Chromatiales</taxon>
        <taxon>Ectothiorhodospiraceae</taxon>
        <taxon>Acidihalobacter</taxon>
    </lineage>
</organism>
<comment type="caution">
    <text evidence="10">The sequence shown here is derived from an EMBL/GenBank/DDBJ whole genome shotgun (WGS) entry which is preliminary data.</text>
</comment>
<evidence type="ECO:0000256" key="6">
    <source>
        <dbReference type="RuleBase" id="RU362116"/>
    </source>
</evidence>
<sequence length="246" mass="26021">MDRMLYIAMSGAKETLLAQANTTNNLANANTVGFKRDLEAFKSVPIEGPGYASRVYTQDEGTGTDFTQGPLITTGRSLDVAINGPGWIAVQGPDGQEAYTRAGELKLNGNGLLTTSQGYPVLGNSGPIAVPPHEKVDIGHDGTITVLPTGQQPNALAVVDRIKLVNPPDSELKKGLDGLMHTRNNQPLPASADVSVVSGALEGSNVNTIDAMVKMISLARQFEMQVKLMKTAQNNDQASAQLIRLA</sequence>
<dbReference type="EMBL" id="JQSG02000002">
    <property type="protein sequence ID" value="OBS09843.1"/>
    <property type="molecule type" value="Genomic_DNA"/>
</dbReference>
<reference evidence="10 11" key="1">
    <citation type="journal article" date="2014" name="Genome Announc.">
        <title>Draft Genome Sequence of the Iron-Oxidizing, Acidophilic, and Halotolerant 'Thiobacillus prosperus' Type Strain DSM 5130.</title>
        <authorList>
            <person name="Ossandon F.J."/>
            <person name="Cardenas J.P."/>
            <person name="Corbett M."/>
            <person name="Quatrini R."/>
            <person name="Holmes D.S."/>
            <person name="Watkin E."/>
        </authorList>
    </citation>
    <scope>NUCLEOTIDE SEQUENCE [LARGE SCALE GENOMIC DNA]</scope>
    <source>
        <strain evidence="10 11">DSM 5130</strain>
    </source>
</reference>
<evidence type="ECO:0000259" key="8">
    <source>
        <dbReference type="Pfam" id="PF06429"/>
    </source>
</evidence>
<comment type="similarity">
    <text evidence="2 6">Belongs to the flagella basal body rod proteins family.</text>
</comment>
<dbReference type="OrthoDB" id="9804559at2"/>
<dbReference type="PANTHER" id="PTHR30435">
    <property type="entry name" value="FLAGELLAR PROTEIN"/>
    <property type="match status" value="1"/>
</dbReference>
<proteinExistence type="inferred from homology"/>
<evidence type="ECO:0000256" key="1">
    <source>
        <dbReference type="ARBA" id="ARBA00004117"/>
    </source>
</evidence>